<name>A0ABR7SYI0_9ACTN</name>
<dbReference type="RefSeq" id="WP_187820008.1">
    <property type="nucleotide sequence ID" value="NZ_JACTVJ010000052.1"/>
</dbReference>
<keyword evidence="2" id="KW-1185">Reference proteome</keyword>
<protein>
    <submittedName>
        <fullName evidence="1">Uncharacterized protein</fullName>
    </submittedName>
</protein>
<evidence type="ECO:0000313" key="2">
    <source>
        <dbReference type="Proteomes" id="UP000642284"/>
    </source>
</evidence>
<evidence type="ECO:0000313" key="1">
    <source>
        <dbReference type="EMBL" id="MBC9719606.1"/>
    </source>
</evidence>
<dbReference type="EMBL" id="JACTVJ010000052">
    <property type="protein sequence ID" value="MBC9719606.1"/>
    <property type="molecule type" value="Genomic_DNA"/>
</dbReference>
<dbReference type="Proteomes" id="UP000642284">
    <property type="component" value="Unassembled WGS sequence"/>
</dbReference>
<reference evidence="1 2" key="1">
    <citation type="submission" date="2020-08" db="EMBL/GenBank/DDBJ databases">
        <title>Genemic of Streptomyces polyaspartic.</title>
        <authorList>
            <person name="Liu W."/>
        </authorList>
    </citation>
    <scope>NUCLEOTIDE SEQUENCE [LARGE SCALE GENOMIC DNA]</scope>
    <source>
        <strain evidence="1 2">TRM66268-LWL</strain>
    </source>
</reference>
<proteinExistence type="predicted"/>
<organism evidence="1 2">
    <name type="scientific">Streptomyces polyasparticus</name>
    <dbReference type="NCBI Taxonomy" id="2767826"/>
    <lineage>
        <taxon>Bacteria</taxon>
        <taxon>Bacillati</taxon>
        <taxon>Actinomycetota</taxon>
        <taxon>Actinomycetes</taxon>
        <taxon>Kitasatosporales</taxon>
        <taxon>Streptomycetaceae</taxon>
        <taxon>Streptomyces</taxon>
    </lineage>
</organism>
<accession>A0ABR7SYI0</accession>
<comment type="caution">
    <text evidence="1">The sequence shown here is derived from an EMBL/GenBank/DDBJ whole genome shotgun (WGS) entry which is preliminary data.</text>
</comment>
<gene>
    <name evidence="1" type="ORF">H9Y04_44735</name>
</gene>
<sequence length="257" mass="28845">MGEHDEIQSQRGDWSNGNPAFAAVDVLRLDHAFDYVQDVALPRGGQGIFPSWLPAAERRALRAHCAFSHCATLVFPTGEAAAMDYFAERGWSTQALIPSVLVKRRLADRYGISESDCPVSVTRLSPAANPQCIVEVFLFPRAAVGPREYICRNERTHNFENHIGFQVKDPTSFRLNRLADMLEGDGRMLFEGAAYNPHEGQHGTTMLYFAPDARAAHERRRFSRWELQCEGDLTGFTHTRPVREAELHRAYTALAGN</sequence>